<dbReference type="AlphaFoldDB" id="A0A2W5V3F5"/>
<evidence type="ECO:0000313" key="1">
    <source>
        <dbReference type="EMBL" id="PZR10264.1"/>
    </source>
</evidence>
<dbReference type="Proteomes" id="UP000249061">
    <property type="component" value="Unassembled WGS sequence"/>
</dbReference>
<gene>
    <name evidence="1" type="ORF">DI536_20395</name>
</gene>
<protein>
    <recommendedName>
        <fullName evidence="3">DUF2336 domain-containing protein</fullName>
    </recommendedName>
</protein>
<sequence>MAAPAARVCPITDEFLPDNMKKHVDPKAPVPLRMMGAKALVPLQPPDMLSMLFMLSFDAEENVRNQVQKTASTLQDRIAASGFRDESVHPPVLGWFLNIYGANDTYAEMLILNPNTPDEAVAAVSESCSKRTAEIVGQNQLRLLRHDDIIRKLAKNPNSAGALIDGVCDFAVRNGLILDDVPQMKEAKIRLYGPESAVQPLPQLGPTADQIMAEFHMPDAEGTEQGTPPLDEGVRLSLSKRIMSMNVSEKIKLATKGNKEARGILIRDSNKLVSVAVIRSPRITDGEVLAQAQNKICVDDVLRVIYSNREWLRKYAIKLALVKNPKVPQGVSMRLMNTLHEHDIKTLAKDKNVPGSVQMLAKKHIDKKNAPKRDDAK</sequence>
<proteinExistence type="predicted"/>
<evidence type="ECO:0000313" key="2">
    <source>
        <dbReference type="Proteomes" id="UP000249061"/>
    </source>
</evidence>
<reference evidence="1 2" key="1">
    <citation type="submission" date="2017-08" db="EMBL/GenBank/DDBJ databases">
        <title>Infants hospitalized years apart are colonized by the same room-sourced microbial strains.</title>
        <authorList>
            <person name="Brooks B."/>
            <person name="Olm M.R."/>
            <person name="Firek B.A."/>
            <person name="Baker R."/>
            <person name="Thomas B.C."/>
            <person name="Morowitz M.J."/>
            <person name="Banfield J.F."/>
        </authorList>
    </citation>
    <scope>NUCLEOTIDE SEQUENCE [LARGE SCALE GENOMIC DNA]</scope>
    <source>
        <strain evidence="1">S2_003_000_R2_14</strain>
    </source>
</reference>
<dbReference type="EMBL" id="QFQP01000018">
    <property type="protein sequence ID" value="PZR10264.1"/>
    <property type="molecule type" value="Genomic_DNA"/>
</dbReference>
<comment type="caution">
    <text evidence="1">The sequence shown here is derived from an EMBL/GenBank/DDBJ whole genome shotgun (WGS) entry which is preliminary data.</text>
</comment>
<evidence type="ECO:0008006" key="3">
    <source>
        <dbReference type="Google" id="ProtNLM"/>
    </source>
</evidence>
<name>A0A2W5V3F5_9BACT</name>
<accession>A0A2W5V3F5</accession>
<organism evidence="1 2">
    <name type="scientific">Archangium gephyra</name>
    <dbReference type="NCBI Taxonomy" id="48"/>
    <lineage>
        <taxon>Bacteria</taxon>
        <taxon>Pseudomonadati</taxon>
        <taxon>Myxococcota</taxon>
        <taxon>Myxococcia</taxon>
        <taxon>Myxococcales</taxon>
        <taxon>Cystobacterineae</taxon>
        <taxon>Archangiaceae</taxon>
        <taxon>Archangium</taxon>
    </lineage>
</organism>